<accession>A0A6L2L5E3</accession>
<reference evidence="3" key="1">
    <citation type="journal article" date="2019" name="Sci. Rep.">
        <title>Draft genome of Tanacetum cinerariifolium, the natural source of mosquito coil.</title>
        <authorList>
            <person name="Yamashiro T."/>
            <person name="Shiraishi A."/>
            <person name="Satake H."/>
            <person name="Nakayama K."/>
        </authorList>
    </citation>
    <scope>NUCLEOTIDE SEQUENCE</scope>
</reference>
<feature type="region of interest" description="Disordered" evidence="1">
    <location>
        <begin position="38"/>
        <end position="57"/>
    </location>
</feature>
<evidence type="ECO:0000256" key="1">
    <source>
        <dbReference type="SAM" id="MobiDB-lite"/>
    </source>
</evidence>
<sequence>MPPKRTSTSKAPAMTQATITQLVVDSVATALETQAATMANADNANRNPEPRESPVAKNNCTEDCKVKFATGTLTEEALSWWNSFSQPIRIEEAYKVTWVEFKKLLIKKYCPWTEIQKMEDEFYHVTVKGDDLQTYVRRFQELETLCPTMVSNSDKLLEAFIGGLPQSIEGNVTASKPQTLQEAINIA</sequence>
<evidence type="ECO:0000313" key="3">
    <source>
        <dbReference type="EMBL" id="GEU56270.1"/>
    </source>
</evidence>
<proteinExistence type="predicted"/>
<keyword evidence="3" id="KW-0808">Transferase</keyword>
<dbReference type="InterPro" id="IPR005162">
    <property type="entry name" value="Retrotrans_gag_dom"/>
</dbReference>
<dbReference type="PANTHER" id="PTHR33223">
    <property type="entry name" value="CCHC-TYPE DOMAIN-CONTAINING PROTEIN"/>
    <property type="match status" value="1"/>
</dbReference>
<organism evidence="3">
    <name type="scientific">Tanacetum cinerariifolium</name>
    <name type="common">Dalmatian daisy</name>
    <name type="synonym">Chrysanthemum cinerariifolium</name>
    <dbReference type="NCBI Taxonomy" id="118510"/>
    <lineage>
        <taxon>Eukaryota</taxon>
        <taxon>Viridiplantae</taxon>
        <taxon>Streptophyta</taxon>
        <taxon>Embryophyta</taxon>
        <taxon>Tracheophyta</taxon>
        <taxon>Spermatophyta</taxon>
        <taxon>Magnoliopsida</taxon>
        <taxon>eudicotyledons</taxon>
        <taxon>Gunneridae</taxon>
        <taxon>Pentapetalae</taxon>
        <taxon>asterids</taxon>
        <taxon>campanulids</taxon>
        <taxon>Asterales</taxon>
        <taxon>Asteraceae</taxon>
        <taxon>Asteroideae</taxon>
        <taxon>Anthemideae</taxon>
        <taxon>Anthemidinae</taxon>
        <taxon>Tanacetum</taxon>
    </lineage>
</organism>
<dbReference type="PANTHER" id="PTHR33223:SF11">
    <property type="entry name" value="ELEMENT PROTEIN, PUTATIVE-RELATED"/>
    <property type="match status" value="1"/>
</dbReference>
<gene>
    <name evidence="3" type="ORF">Tci_028248</name>
</gene>
<protein>
    <submittedName>
        <fullName evidence="3">Reverse transcriptase domain-containing protein</fullName>
    </submittedName>
</protein>
<dbReference type="AlphaFoldDB" id="A0A6L2L5E3"/>
<dbReference type="Pfam" id="PF03732">
    <property type="entry name" value="Retrotrans_gag"/>
    <property type="match status" value="1"/>
</dbReference>
<evidence type="ECO:0000259" key="2">
    <source>
        <dbReference type="Pfam" id="PF03732"/>
    </source>
</evidence>
<feature type="compositionally biased region" description="Basic and acidic residues" evidence="1">
    <location>
        <begin position="48"/>
        <end position="57"/>
    </location>
</feature>
<feature type="domain" description="Retrotransposon gag" evidence="2">
    <location>
        <begin position="67"/>
        <end position="165"/>
    </location>
</feature>
<name>A0A6L2L5E3_TANCI</name>
<dbReference type="EMBL" id="BKCJ010003635">
    <property type="protein sequence ID" value="GEU56270.1"/>
    <property type="molecule type" value="Genomic_DNA"/>
</dbReference>
<keyword evidence="3" id="KW-0548">Nucleotidyltransferase</keyword>
<comment type="caution">
    <text evidence="3">The sequence shown here is derived from an EMBL/GenBank/DDBJ whole genome shotgun (WGS) entry which is preliminary data.</text>
</comment>
<dbReference type="GO" id="GO:0003964">
    <property type="term" value="F:RNA-directed DNA polymerase activity"/>
    <property type="evidence" value="ECO:0007669"/>
    <property type="project" value="UniProtKB-KW"/>
</dbReference>
<keyword evidence="3" id="KW-0695">RNA-directed DNA polymerase</keyword>